<sequence>MPTRLFGLDSFMVEHSTKLIVRHADQIIRVGQFYGGTFDEIDCHSEVNRNFVEDHLAPTEVSSKEEIRRDIIGDREDPVVVNDGALGATNLIPDNKEQLNSPKRVEPGSSKITFNVTERPRRIIKPPNRLNL</sequence>
<proteinExistence type="predicted"/>
<protein>
    <submittedName>
        <fullName evidence="1">Uncharacterized protein</fullName>
    </submittedName>
</protein>
<organism evidence="1 2">
    <name type="scientific">Popillia japonica</name>
    <name type="common">Japanese beetle</name>
    <dbReference type="NCBI Taxonomy" id="7064"/>
    <lineage>
        <taxon>Eukaryota</taxon>
        <taxon>Metazoa</taxon>
        <taxon>Ecdysozoa</taxon>
        <taxon>Arthropoda</taxon>
        <taxon>Hexapoda</taxon>
        <taxon>Insecta</taxon>
        <taxon>Pterygota</taxon>
        <taxon>Neoptera</taxon>
        <taxon>Endopterygota</taxon>
        <taxon>Coleoptera</taxon>
        <taxon>Polyphaga</taxon>
        <taxon>Scarabaeiformia</taxon>
        <taxon>Scarabaeidae</taxon>
        <taxon>Rutelinae</taxon>
        <taxon>Popillia</taxon>
    </lineage>
</organism>
<dbReference type="Proteomes" id="UP001458880">
    <property type="component" value="Unassembled WGS sequence"/>
</dbReference>
<evidence type="ECO:0000313" key="2">
    <source>
        <dbReference type="Proteomes" id="UP001458880"/>
    </source>
</evidence>
<name>A0AAW1JZN4_POPJA</name>
<keyword evidence="2" id="KW-1185">Reference proteome</keyword>
<dbReference type="AlphaFoldDB" id="A0AAW1JZN4"/>
<dbReference type="EMBL" id="JASPKY010000293">
    <property type="protein sequence ID" value="KAK9710419.1"/>
    <property type="molecule type" value="Genomic_DNA"/>
</dbReference>
<evidence type="ECO:0000313" key="1">
    <source>
        <dbReference type="EMBL" id="KAK9710419.1"/>
    </source>
</evidence>
<gene>
    <name evidence="1" type="ORF">QE152_g26005</name>
</gene>
<reference evidence="1 2" key="1">
    <citation type="journal article" date="2024" name="BMC Genomics">
        <title>De novo assembly and annotation of Popillia japonica's genome with initial clues to its potential as an invasive pest.</title>
        <authorList>
            <person name="Cucini C."/>
            <person name="Boschi S."/>
            <person name="Funari R."/>
            <person name="Cardaioli E."/>
            <person name="Iannotti N."/>
            <person name="Marturano G."/>
            <person name="Paoli F."/>
            <person name="Bruttini M."/>
            <person name="Carapelli A."/>
            <person name="Frati F."/>
            <person name="Nardi F."/>
        </authorList>
    </citation>
    <scope>NUCLEOTIDE SEQUENCE [LARGE SCALE GENOMIC DNA]</scope>
    <source>
        <strain evidence="1">DMR45628</strain>
    </source>
</reference>
<accession>A0AAW1JZN4</accession>
<comment type="caution">
    <text evidence="1">The sequence shown here is derived from an EMBL/GenBank/DDBJ whole genome shotgun (WGS) entry which is preliminary data.</text>
</comment>